<evidence type="ECO:0000256" key="2">
    <source>
        <dbReference type="ARBA" id="ARBA00022694"/>
    </source>
</evidence>
<dbReference type="InterPro" id="IPR048579">
    <property type="entry name" value="RNAseD_HRDC_C"/>
</dbReference>
<keyword evidence="9" id="KW-1185">Reference proteome</keyword>
<reference evidence="9" key="1">
    <citation type="submission" date="2016-12" db="EMBL/GenBank/DDBJ databases">
        <authorList>
            <person name="Rodrigo-Torres L."/>
            <person name="Arahal R.D."/>
            <person name="Lucena T."/>
        </authorList>
    </citation>
    <scope>NUCLEOTIDE SEQUENCE [LARGE SCALE GENOMIC DNA]</scope>
</reference>
<dbReference type="EMBL" id="FRFG01000061">
    <property type="protein sequence ID" value="SHO58323.1"/>
    <property type="molecule type" value="Genomic_DNA"/>
</dbReference>
<feature type="domain" description="HRDC" evidence="7">
    <location>
        <begin position="210"/>
        <end position="289"/>
    </location>
</feature>
<evidence type="ECO:0000256" key="5">
    <source>
        <dbReference type="ARBA" id="ARBA00022839"/>
    </source>
</evidence>
<organism evidence="8 9">
    <name type="scientific">Vibrio quintilis</name>
    <dbReference type="NCBI Taxonomy" id="1117707"/>
    <lineage>
        <taxon>Bacteria</taxon>
        <taxon>Pseudomonadati</taxon>
        <taxon>Pseudomonadota</taxon>
        <taxon>Gammaproteobacteria</taxon>
        <taxon>Vibrionales</taxon>
        <taxon>Vibrionaceae</taxon>
        <taxon>Vibrio</taxon>
    </lineage>
</organism>
<dbReference type="SUPFAM" id="SSF53098">
    <property type="entry name" value="Ribonuclease H-like"/>
    <property type="match status" value="1"/>
</dbReference>
<proteinExistence type="inferred from homology"/>
<evidence type="ECO:0000256" key="1">
    <source>
        <dbReference type="ARBA" id="ARBA00022490"/>
    </source>
</evidence>
<dbReference type="GO" id="GO:0000166">
    <property type="term" value="F:nucleotide binding"/>
    <property type="evidence" value="ECO:0007669"/>
    <property type="project" value="InterPro"/>
</dbReference>
<dbReference type="InterPro" id="IPR051086">
    <property type="entry name" value="RNase_D-like"/>
</dbReference>
<dbReference type="InterPro" id="IPR002562">
    <property type="entry name" value="3'-5'_exonuclease_dom"/>
</dbReference>
<dbReference type="Proteomes" id="UP000184600">
    <property type="component" value="Unassembled WGS sequence"/>
</dbReference>
<dbReference type="Gene3D" id="1.10.150.80">
    <property type="entry name" value="HRDC domain"/>
    <property type="match status" value="2"/>
</dbReference>
<dbReference type="OrthoDB" id="9800549at2"/>
<comment type="similarity">
    <text evidence="6">Belongs to the RNase D family.</text>
</comment>
<dbReference type="NCBIfam" id="TIGR01388">
    <property type="entry name" value="rnd"/>
    <property type="match status" value="1"/>
</dbReference>
<dbReference type="InterPro" id="IPR036397">
    <property type="entry name" value="RNaseH_sf"/>
</dbReference>
<evidence type="ECO:0000256" key="6">
    <source>
        <dbReference type="HAMAP-Rule" id="MF_01899"/>
    </source>
</evidence>
<dbReference type="PANTHER" id="PTHR47649:SF1">
    <property type="entry name" value="RIBONUCLEASE D"/>
    <property type="match status" value="1"/>
</dbReference>
<dbReference type="RefSeq" id="WP_073585771.1">
    <property type="nucleotide sequence ID" value="NZ_AP024897.1"/>
</dbReference>
<dbReference type="InterPro" id="IPR010997">
    <property type="entry name" value="HRDC-like_sf"/>
</dbReference>
<dbReference type="SUPFAM" id="SSF47819">
    <property type="entry name" value="HRDC-like"/>
    <property type="match status" value="2"/>
</dbReference>
<evidence type="ECO:0000259" key="7">
    <source>
        <dbReference type="PROSITE" id="PS50967"/>
    </source>
</evidence>
<dbReference type="PANTHER" id="PTHR47649">
    <property type="entry name" value="RIBONUCLEASE D"/>
    <property type="match status" value="1"/>
</dbReference>
<dbReference type="AlphaFoldDB" id="A0A1M7Z0H0"/>
<dbReference type="Pfam" id="PF01612">
    <property type="entry name" value="DNA_pol_A_exo1"/>
    <property type="match status" value="1"/>
</dbReference>
<keyword evidence="4 6" id="KW-0378">Hydrolase</keyword>
<sequence length="376" mass="42598">MEYQIITGSEELAAVCTQAMAHPVVMLDTEFVRIRTFHAKLGLIQLYDGETLSLIDPTRIQDMSPFVRLLQAPDVLKVLHACGEDLEVFYHEFDCTPAPMLDTQIMAAFLGYGLSTGFAALVNDVVGIELDKSESRTDWMARPLSPRQLEYAAADVFYLMPVYQHLSERLESTAWREAADEESMLQSQKRIVAPDVEKAYLNVKGAWQLKPRQLATLKLIASWRLEEAMKRDLALNFVVKEAELLTIARLGLNATKRMLAEGIHPKFVKRSGNHICQLVRKAQELEADQYPATIVPVSDYPGYKQLFKVLKTKVNEVAEAQNLATEFVASRKQLNDLISWIWKHQEAGNKTPDLMQGWRKPLLGETLYQMIKSSAE</sequence>
<dbReference type="GO" id="GO:0008408">
    <property type="term" value="F:3'-5' exonuclease activity"/>
    <property type="evidence" value="ECO:0007669"/>
    <property type="project" value="InterPro"/>
</dbReference>
<dbReference type="GO" id="GO:0005737">
    <property type="term" value="C:cytoplasm"/>
    <property type="evidence" value="ECO:0007669"/>
    <property type="project" value="UniProtKB-SubCell"/>
</dbReference>
<dbReference type="Pfam" id="PF21293">
    <property type="entry name" value="RNAseD_HRDC_C"/>
    <property type="match status" value="1"/>
</dbReference>
<dbReference type="CDD" id="cd06142">
    <property type="entry name" value="RNaseD_exo"/>
    <property type="match status" value="1"/>
</dbReference>
<comment type="function">
    <text evidence="6">Exonuclease involved in the 3' processing of various precursor tRNAs. Initiates hydrolysis at the 3'-terminus of an RNA molecule and releases 5'-mononucleotides.</text>
</comment>
<keyword evidence="3 6" id="KW-0540">Nuclease</keyword>
<evidence type="ECO:0000313" key="9">
    <source>
        <dbReference type="Proteomes" id="UP000184600"/>
    </source>
</evidence>
<comment type="cofactor">
    <cofactor evidence="6">
        <name>a divalent metal cation</name>
        <dbReference type="ChEBI" id="CHEBI:60240"/>
    </cofactor>
</comment>
<dbReference type="Gene3D" id="3.30.420.10">
    <property type="entry name" value="Ribonuclease H-like superfamily/Ribonuclease H"/>
    <property type="match status" value="1"/>
</dbReference>
<evidence type="ECO:0000256" key="4">
    <source>
        <dbReference type="ARBA" id="ARBA00022801"/>
    </source>
</evidence>
<dbReference type="GO" id="GO:0033890">
    <property type="term" value="F:ribonuclease D activity"/>
    <property type="evidence" value="ECO:0007669"/>
    <property type="project" value="UniProtKB-UniRule"/>
</dbReference>
<accession>A0A1M7Z0H0</accession>
<keyword evidence="5 6" id="KW-0269">Exonuclease</keyword>
<dbReference type="HAMAP" id="MF_01899">
    <property type="entry name" value="RNase_D"/>
    <property type="match status" value="1"/>
</dbReference>
<keyword evidence="1 6" id="KW-0963">Cytoplasm</keyword>
<dbReference type="GO" id="GO:0042780">
    <property type="term" value="P:tRNA 3'-end processing"/>
    <property type="evidence" value="ECO:0007669"/>
    <property type="project" value="UniProtKB-UniRule"/>
</dbReference>
<protein>
    <recommendedName>
        <fullName evidence="6">Ribonuclease D</fullName>
        <shortName evidence="6">RNase D</shortName>
        <ecNumber evidence="6">3.1.13.5</ecNumber>
    </recommendedName>
</protein>
<keyword evidence="2 6" id="KW-0819">tRNA processing</keyword>
<dbReference type="SMART" id="SM00474">
    <property type="entry name" value="35EXOc"/>
    <property type="match status" value="1"/>
</dbReference>
<comment type="catalytic activity">
    <reaction evidence="6">
        <text>Exonucleolytic cleavage that removes extra residues from the 3'-terminus of tRNA to produce 5'-mononucleotides.</text>
        <dbReference type="EC" id="3.1.13.5"/>
    </reaction>
</comment>
<gene>
    <name evidence="6 8" type="primary">rnd</name>
    <name evidence="8" type="ORF">VQ7734_04095</name>
</gene>
<dbReference type="FunFam" id="3.30.420.10:FF:000060">
    <property type="entry name" value="Ribonuclease D"/>
    <property type="match status" value="1"/>
</dbReference>
<evidence type="ECO:0000256" key="3">
    <source>
        <dbReference type="ARBA" id="ARBA00022722"/>
    </source>
</evidence>
<evidence type="ECO:0000313" key="8">
    <source>
        <dbReference type="EMBL" id="SHO58323.1"/>
    </source>
</evidence>
<name>A0A1M7Z0H0_9VIBR</name>
<dbReference type="InterPro" id="IPR002121">
    <property type="entry name" value="HRDC_dom"/>
</dbReference>
<dbReference type="PROSITE" id="PS50967">
    <property type="entry name" value="HRDC"/>
    <property type="match status" value="1"/>
</dbReference>
<dbReference type="GO" id="GO:0003676">
    <property type="term" value="F:nucleic acid binding"/>
    <property type="evidence" value="ECO:0007669"/>
    <property type="project" value="InterPro"/>
</dbReference>
<comment type="subcellular location">
    <subcellularLocation>
        <location evidence="6">Cytoplasm</location>
    </subcellularLocation>
</comment>
<dbReference type="STRING" id="1117707.VQ7734_04095"/>
<dbReference type="Pfam" id="PF00570">
    <property type="entry name" value="HRDC"/>
    <property type="match status" value="1"/>
</dbReference>
<dbReference type="InterPro" id="IPR012337">
    <property type="entry name" value="RNaseH-like_sf"/>
</dbReference>
<dbReference type="EC" id="3.1.13.5" evidence="6"/>
<dbReference type="InterPro" id="IPR006292">
    <property type="entry name" value="RNase_D"/>
</dbReference>
<dbReference type="InterPro" id="IPR044876">
    <property type="entry name" value="HRDC_dom_sf"/>
</dbReference>